<evidence type="ECO:0000259" key="1">
    <source>
        <dbReference type="PROSITE" id="PS51094"/>
    </source>
</evidence>
<dbReference type="Proteomes" id="UP001203972">
    <property type="component" value="Unassembled WGS sequence"/>
</dbReference>
<dbReference type="PANTHER" id="PTHR47738:SF2">
    <property type="entry name" value="PTS SYSTEM FRUCTOSE-LIKE EIIA COMPONENT"/>
    <property type="match status" value="1"/>
</dbReference>
<dbReference type="Gene3D" id="3.40.930.10">
    <property type="entry name" value="Mannitol-specific EII, Chain A"/>
    <property type="match status" value="1"/>
</dbReference>
<dbReference type="Proteomes" id="UP000503330">
    <property type="component" value="Chromosome"/>
</dbReference>
<dbReference type="EMBL" id="JAKTMA010000025">
    <property type="protein sequence ID" value="MCR0233887.1"/>
    <property type="molecule type" value="Genomic_DNA"/>
</dbReference>
<evidence type="ECO:0000313" key="2">
    <source>
        <dbReference type="EMBL" id="KGJ52409.1"/>
    </source>
</evidence>
<evidence type="ECO:0000313" key="5">
    <source>
        <dbReference type="EMBL" id="QJA04170.1"/>
    </source>
</evidence>
<dbReference type="EMBL" id="WWTN01000039">
    <property type="protein sequence ID" value="MZH57614.1"/>
    <property type="molecule type" value="Genomic_DNA"/>
</dbReference>
<dbReference type="GeneID" id="61927442"/>
<protein>
    <submittedName>
        <fullName evidence="2 3">PTS sugar transporter</fullName>
    </submittedName>
    <submittedName>
        <fullName evidence="4">PTS transporter subunit EIIA</fullName>
    </submittedName>
</protein>
<dbReference type="Pfam" id="PF00359">
    <property type="entry name" value="PTS_EIIA_2"/>
    <property type="match status" value="1"/>
</dbReference>
<gene>
    <name evidence="2" type="ORF">CIAN88_14865</name>
    <name evidence="5" type="ORF">G4D54_17855</name>
    <name evidence="4" type="ORF">GT664_18115</name>
    <name evidence="3" type="ORF">MKC95_14030</name>
</gene>
<evidence type="ECO:0000313" key="4">
    <source>
        <dbReference type="EMBL" id="MZH57614.1"/>
    </source>
</evidence>
<dbReference type="CDD" id="cd00211">
    <property type="entry name" value="PTS_IIA_fru"/>
    <property type="match status" value="1"/>
</dbReference>
<accession>A0A099I395</accession>
<keyword evidence="2" id="KW-0813">Transport</keyword>
<dbReference type="InterPro" id="IPR051541">
    <property type="entry name" value="PTS_SugarTrans_NitroReg"/>
</dbReference>
<dbReference type="PROSITE" id="PS51094">
    <property type="entry name" value="PTS_EIIA_TYPE_2"/>
    <property type="match status" value="1"/>
</dbReference>
<dbReference type="EMBL" id="CP048838">
    <property type="protein sequence ID" value="QJA04170.1"/>
    <property type="molecule type" value="Genomic_DNA"/>
</dbReference>
<reference evidence="4" key="2">
    <citation type="journal article" date="2019" name="Nat. Med.">
        <title>A library of human gut bacterial isolates paired with longitudinal multiomics data enables mechanistic microbiome research.</title>
        <authorList>
            <person name="Poyet M."/>
            <person name="Groussin M."/>
            <person name="Gibbons S.M."/>
            <person name="Avila-Pacheco J."/>
            <person name="Jiang X."/>
            <person name="Kearney S.M."/>
            <person name="Perrotta A.R."/>
            <person name="Berdy B."/>
            <person name="Zhao S."/>
            <person name="Lieberman T.D."/>
            <person name="Swanson P.K."/>
            <person name="Smith M."/>
            <person name="Roesemann S."/>
            <person name="Alexander J.E."/>
            <person name="Rich S.A."/>
            <person name="Livny J."/>
            <person name="Vlamakis H."/>
            <person name="Clish C."/>
            <person name="Bullock K."/>
            <person name="Deik A."/>
            <person name="Scott J."/>
            <person name="Pierce K.A."/>
            <person name="Xavier R.J."/>
            <person name="Alm E.J."/>
        </authorList>
    </citation>
    <scope>NUCLEOTIDE SEQUENCE</scope>
    <source>
        <strain evidence="4">BIOML-A12</strain>
    </source>
</reference>
<dbReference type="RefSeq" id="WP_002607644.1">
    <property type="nucleotide sequence ID" value="NZ_AP025565.1"/>
</dbReference>
<proteinExistence type="predicted"/>
<dbReference type="Proteomes" id="UP000604383">
    <property type="component" value="Unassembled WGS sequence"/>
</dbReference>
<dbReference type="InterPro" id="IPR002178">
    <property type="entry name" value="PTS_EIIA_type-2_dom"/>
</dbReference>
<organism evidence="2 6">
    <name type="scientific">Clostridium innocuum</name>
    <dbReference type="NCBI Taxonomy" id="1522"/>
    <lineage>
        <taxon>Bacteria</taxon>
        <taxon>Bacillati</taxon>
        <taxon>Bacillota</taxon>
        <taxon>Clostridia</taxon>
        <taxon>Eubacteriales</taxon>
        <taxon>Clostridiaceae</taxon>
        <taxon>Clostridium</taxon>
    </lineage>
</organism>
<dbReference type="InterPro" id="IPR016152">
    <property type="entry name" value="PTrfase/Anion_transptr"/>
</dbReference>
<evidence type="ECO:0000313" key="3">
    <source>
        <dbReference type="EMBL" id="MCR0233887.1"/>
    </source>
</evidence>
<reference evidence="2 6" key="1">
    <citation type="submission" date="2014-08" db="EMBL/GenBank/DDBJ databases">
        <title>Clostridium innocuum, an unnegligible vancomycin-resistant pathogen causing extra-intestinal infections.</title>
        <authorList>
            <person name="Feng Y."/>
            <person name="Chiu C.-H."/>
        </authorList>
    </citation>
    <scope>NUCLEOTIDE SEQUENCE [LARGE SCALE GENOMIC DNA]</scope>
    <source>
        <strain evidence="2 6">AN88</strain>
    </source>
</reference>
<dbReference type="Proteomes" id="UP000030008">
    <property type="component" value="Unassembled WGS sequence"/>
</dbReference>
<sequence>MNEVNLSKVLIRDTVLLDVEPFTDKETMFETLAAKFEAAGIVTDAKQYIKALEERETLGSTYMGNMIALPHGKCDAVVKPGIGFCRCKQTFRYCSHDEEGDVRYVFMLAIAANQSSDQYLRVLATLAGLLTHEEFIEVLEHAQSYEEIIQAINTLQSNCA</sequence>
<keyword evidence="2" id="KW-0762">Sugar transport</keyword>
<evidence type="ECO:0000313" key="7">
    <source>
        <dbReference type="Proteomes" id="UP000503330"/>
    </source>
</evidence>
<evidence type="ECO:0000313" key="6">
    <source>
        <dbReference type="Proteomes" id="UP000030008"/>
    </source>
</evidence>
<reference evidence="5 7" key="3">
    <citation type="submission" date="2020-02" db="EMBL/GenBank/DDBJ databases">
        <authorList>
            <person name="Kociolek L.K."/>
            <person name="Ozer E.A."/>
        </authorList>
    </citation>
    <scope>NUCLEOTIDE SEQUENCE [LARGE SCALE GENOMIC DNA]</scope>
    <source>
        <strain evidence="5 7">ATCC 14501</strain>
    </source>
</reference>
<dbReference type="SUPFAM" id="SSF55804">
    <property type="entry name" value="Phoshotransferase/anion transport protein"/>
    <property type="match status" value="1"/>
</dbReference>
<dbReference type="PANTHER" id="PTHR47738">
    <property type="entry name" value="PTS SYSTEM FRUCTOSE-LIKE EIIA COMPONENT-RELATED"/>
    <property type="match status" value="1"/>
</dbReference>
<dbReference type="EMBL" id="JQIF01000067">
    <property type="protein sequence ID" value="KGJ52409.1"/>
    <property type="molecule type" value="Genomic_DNA"/>
</dbReference>
<dbReference type="PROSITE" id="PS00372">
    <property type="entry name" value="PTS_EIIA_TYPE_2_HIS"/>
    <property type="match status" value="1"/>
</dbReference>
<name>A0A099I395_CLOIN</name>
<reference evidence="3" key="4">
    <citation type="journal article" date="2022" name="Clin. Infect. Dis.">
        <title>Association between Clostridium innocuum and antibiotic-associated diarrhea in adults and children: A cross-sectional study and comparative genomics analysis.</title>
        <authorList>
            <person name="Cherny K.E."/>
            <person name="Muscat E.B."/>
            <person name="Balaji A."/>
            <person name="Mukherjee J."/>
            <person name="Ozer E.A."/>
            <person name="Angarone M.P."/>
            <person name="Hauser A.R."/>
            <person name="Sichel J.S."/>
            <person name="Amponsah E."/>
            <person name="Kociolek L.K."/>
        </authorList>
    </citation>
    <scope>NUCLEOTIDE SEQUENCE</scope>
    <source>
        <strain evidence="3">NU1-AC-029v</strain>
    </source>
</reference>
<feature type="domain" description="PTS EIIA type-2" evidence="1">
    <location>
        <begin position="8"/>
        <end position="155"/>
    </location>
</feature>
<dbReference type="AlphaFoldDB" id="A0A099I395"/>